<dbReference type="Pfam" id="PF01541">
    <property type="entry name" value="GIY-YIG"/>
    <property type="match status" value="1"/>
</dbReference>
<dbReference type="PROSITE" id="PS50164">
    <property type="entry name" value="GIY_YIG"/>
    <property type="match status" value="1"/>
</dbReference>
<comment type="similarity">
    <text evidence="1">Belongs to the UPF0213 family.</text>
</comment>
<dbReference type="EMBL" id="BAAAFE010000007">
    <property type="protein sequence ID" value="GAA0865045.1"/>
    <property type="molecule type" value="Genomic_DNA"/>
</dbReference>
<proteinExistence type="inferred from homology"/>
<evidence type="ECO:0000256" key="1">
    <source>
        <dbReference type="ARBA" id="ARBA00007435"/>
    </source>
</evidence>
<dbReference type="Gene3D" id="3.40.1440.10">
    <property type="entry name" value="GIY-YIG endonuclease"/>
    <property type="match status" value="1"/>
</dbReference>
<dbReference type="InterPro" id="IPR000305">
    <property type="entry name" value="GIY-YIG_endonuc"/>
</dbReference>
<dbReference type="CDD" id="cd10448">
    <property type="entry name" value="GIY-YIG_unchar_3"/>
    <property type="match status" value="1"/>
</dbReference>
<gene>
    <name evidence="3" type="ORF">GCM10009115_22040</name>
</gene>
<sequence length="100" mass="11562">MRERHPAVYIMANKRNGTLYTGVTSQLVQRVWQHREGSGGFSERYDCKLLVWFEMHATMEAAIAREKQIKAGSRAKKLVLIEAENPLWQDLWSQIIDGSE</sequence>
<dbReference type="PANTHER" id="PTHR34477:SF5">
    <property type="entry name" value="BSL5627 PROTEIN"/>
    <property type="match status" value="1"/>
</dbReference>
<dbReference type="SUPFAM" id="SSF82771">
    <property type="entry name" value="GIY-YIG endonuclease"/>
    <property type="match status" value="1"/>
</dbReference>
<dbReference type="InterPro" id="IPR035901">
    <property type="entry name" value="GIY-YIG_endonuc_sf"/>
</dbReference>
<reference evidence="3 4" key="1">
    <citation type="journal article" date="2019" name="Int. J. Syst. Evol. Microbiol.">
        <title>The Global Catalogue of Microorganisms (GCM) 10K type strain sequencing project: providing services to taxonomists for standard genome sequencing and annotation.</title>
        <authorList>
            <consortium name="The Broad Institute Genomics Platform"/>
            <consortium name="The Broad Institute Genome Sequencing Center for Infectious Disease"/>
            <person name="Wu L."/>
            <person name="Ma J."/>
        </authorList>
    </citation>
    <scope>NUCLEOTIDE SEQUENCE [LARGE SCALE GENOMIC DNA]</scope>
    <source>
        <strain evidence="3 4">JCM 15910</strain>
    </source>
</reference>
<evidence type="ECO:0000259" key="2">
    <source>
        <dbReference type="PROSITE" id="PS50164"/>
    </source>
</evidence>
<feature type="domain" description="GIY-YIG" evidence="2">
    <location>
        <begin position="4"/>
        <end position="79"/>
    </location>
</feature>
<dbReference type="Proteomes" id="UP001500738">
    <property type="component" value="Unassembled WGS sequence"/>
</dbReference>
<organism evidence="3 4">
    <name type="scientific">Sphingopyxis soli</name>
    <dbReference type="NCBI Taxonomy" id="592051"/>
    <lineage>
        <taxon>Bacteria</taxon>
        <taxon>Pseudomonadati</taxon>
        <taxon>Pseudomonadota</taxon>
        <taxon>Alphaproteobacteria</taxon>
        <taxon>Sphingomonadales</taxon>
        <taxon>Sphingomonadaceae</taxon>
        <taxon>Sphingopyxis</taxon>
    </lineage>
</organism>
<evidence type="ECO:0000313" key="4">
    <source>
        <dbReference type="Proteomes" id="UP001500738"/>
    </source>
</evidence>
<protein>
    <submittedName>
        <fullName evidence="3">GIY-YIG nuclease family protein</fullName>
    </submittedName>
</protein>
<keyword evidence="4" id="KW-1185">Reference proteome</keyword>
<evidence type="ECO:0000313" key="3">
    <source>
        <dbReference type="EMBL" id="GAA0865045.1"/>
    </source>
</evidence>
<name>A0ABN1M7A5_9SPHN</name>
<dbReference type="InterPro" id="IPR050190">
    <property type="entry name" value="UPF0213_domain"/>
</dbReference>
<dbReference type="RefSeq" id="WP_215350503.1">
    <property type="nucleotide sequence ID" value="NZ_BAAAFE010000007.1"/>
</dbReference>
<dbReference type="PANTHER" id="PTHR34477">
    <property type="entry name" value="UPF0213 PROTEIN YHBQ"/>
    <property type="match status" value="1"/>
</dbReference>
<comment type="caution">
    <text evidence="3">The sequence shown here is derived from an EMBL/GenBank/DDBJ whole genome shotgun (WGS) entry which is preliminary data.</text>
</comment>
<accession>A0ABN1M7A5</accession>